<accession>T2KS30</accession>
<sequence>MNIYKIALIAICTVGLTSCDDKKKQNTPMSDPTHTPNIESVIENNTDSTDMANTSQIKVVLEAKSDSKVSGTIIFTEVDDTVNMLGELEGLKPNTEHAIHLHETADCSSHDAKSTGGHWNPTDSKHGKWGDSEGYHRGDIGNFTSDENGNATVTFKTDEWCLDCEDSTRTISGRGLIIHQGKDDFKTQPTGNAGKRIACGGLEIEK</sequence>
<dbReference type="GO" id="GO:0005507">
    <property type="term" value="F:copper ion binding"/>
    <property type="evidence" value="ECO:0007669"/>
    <property type="project" value="InterPro"/>
</dbReference>
<dbReference type="EC" id="1.15.1.1" evidence="4"/>
<dbReference type="SUPFAM" id="SSF49329">
    <property type="entry name" value="Cu,Zn superoxide dismutase-like"/>
    <property type="match status" value="1"/>
</dbReference>
<name>T2KS30_FORAG</name>
<dbReference type="Gene3D" id="2.60.40.200">
    <property type="entry name" value="Superoxide dismutase, copper/zinc binding domain"/>
    <property type="match status" value="1"/>
</dbReference>
<keyword evidence="5" id="KW-1185">Reference proteome</keyword>
<dbReference type="AlphaFoldDB" id="T2KS30"/>
<feature type="region of interest" description="Disordered" evidence="2">
    <location>
        <begin position="106"/>
        <end position="127"/>
    </location>
</feature>
<dbReference type="OrthoDB" id="9792957at2"/>
<dbReference type="PATRIC" id="fig|1347342.6.peg.3230"/>
<dbReference type="HOGENOM" id="CLU_056632_8_2_10"/>
<dbReference type="InterPro" id="IPR036423">
    <property type="entry name" value="SOD-like_Cu/Zn_dom_sf"/>
</dbReference>
<feature type="domain" description="Superoxide dismutase copper/zinc binding" evidence="3">
    <location>
        <begin position="69"/>
        <end position="200"/>
    </location>
</feature>
<dbReference type="eggNOG" id="COG2032">
    <property type="taxonomic scope" value="Bacteria"/>
</dbReference>
<evidence type="ECO:0000313" key="5">
    <source>
        <dbReference type="Proteomes" id="UP000016160"/>
    </source>
</evidence>
<dbReference type="STRING" id="1347342.BN863_32020"/>
<gene>
    <name evidence="4" type="ORF">BN863_32020</name>
</gene>
<dbReference type="PROSITE" id="PS51257">
    <property type="entry name" value="PROKAR_LIPOPROTEIN"/>
    <property type="match status" value="1"/>
</dbReference>
<protein>
    <submittedName>
        <fullName evidence="4">Superoxide dismutase copper/zinc binding protein</fullName>
        <ecNumber evidence="4">1.15.1.1</ecNumber>
    </submittedName>
</protein>
<dbReference type="EMBL" id="HG315671">
    <property type="protein sequence ID" value="CDF80914.1"/>
    <property type="molecule type" value="Genomic_DNA"/>
</dbReference>
<dbReference type="PANTHER" id="PTHR10003">
    <property type="entry name" value="SUPEROXIDE DISMUTASE CU-ZN -RELATED"/>
    <property type="match status" value="1"/>
</dbReference>
<dbReference type="InterPro" id="IPR024134">
    <property type="entry name" value="SOD_Cu/Zn_/chaperone"/>
</dbReference>
<reference evidence="4 5" key="1">
    <citation type="journal article" date="2013" name="Appl. Environ. Microbiol.">
        <title>The genome of the alga-associated marine flavobacterium Formosa agariphila KMM 3901T reveals a broad potential for degradation of algal polysaccharides.</title>
        <authorList>
            <person name="Mann A.J."/>
            <person name="Hahnke R.L."/>
            <person name="Huang S."/>
            <person name="Werner J."/>
            <person name="Xing P."/>
            <person name="Barbeyron T."/>
            <person name="Huettel B."/>
            <person name="Stueber K."/>
            <person name="Reinhardt R."/>
            <person name="Harder J."/>
            <person name="Gloeckner F.O."/>
            <person name="Amann R.I."/>
            <person name="Teeling H."/>
        </authorList>
    </citation>
    <scope>NUCLEOTIDE SEQUENCE [LARGE SCALE GENOMIC DNA]</scope>
    <source>
        <strain evidence="5">DSM 15362 / KCTC 12365 / LMG 23005 / KMM 3901</strain>
    </source>
</reference>
<comment type="similarity">
    <text evidence="1">Belongs to the Cu-Zn superoxide dismutase family.</text>
</comment>
<feature type="region of interest" description="Disordered" evidence="2">
    <location>
        <begin position="22"/>
        <end position="50"/>
    </location>
</feature>
<evidence type="ECO:0000313" key="4">
    <source>
        <dbReference type="EMBL" id="CDF80914.1"/>
    </source>
</evidence>
<dbReference type="InterPro" id="IPR001424">
    <property type="entry name" value="SOD_Cu_Zn_dom"/>
</dbReference>
<dbReference type="GO" id="GO:0004784">
    <property type="term" value="F:superoxide dismutase activity"/>
    <property type="evidence" value="ECO:0007669"/>
    <property type="project" value="UniProtKB-EC"/>
</dbReference>
<keyword evidence="4" id="KW-0560">Oxidoreductase</keyword>
<proteinExistence type="inferred from homology"/>
<feature type="compositionally biased region" description="Polar residues" evidence="2">
    <location>
        <begin position="26"/>
        <end position="50"/>
    </location>
</feature>
<organism evidence="4 5">
    <name type="scientific">Formosa agariphila (strain DSM 15362 / KCTC 12365 / LMG 23005 / KMM 3901 / M-2Alg 35-1)</name>
    <dbReference type="NCBI Taxonomy" id="1347342"/>
    <lineage>
        <taxon>Bacteria</taxon>
        <taxon>Pseudomonadati</taxon>
        <taxon>Bacteroidota</taxon>
        <taxon>Flavobacteriia</taxon>
        <taxon>Flavobacteriales</taxon>
        <taxon>Flavobacteriaceae</taxon>
        <taxon>Formosa</taxon>
    </lineage>
</organism>
<evidence type="ECO:0000259" key="3">
    <source>
        <dbReference type="Pfam" id="PF00080"/>
    </source>
</evidence>
<evidence type="ECO:0000256" key="1">
    <source>
        <dbReference type="ARBA" id="ARBA00010457"/>
    </source>
</evidence>
<dbReference type="Pfam" id="PF00080">
    <property type="entry name" value="Sod_Cu"/>
    <property type="match status" value="1"/>
</dbReference>
<dbReference type="Proteomes" id="UP000016160">
    <property type="component" value="Chromosome"/>
</dbReference>
<evidence type="ECO:0000256" key="2">
    <source>
        <dbReference type="SAM" id="MobiDB-lite"/>
    </source>
</evidence>
<dbReference type="RefSeq" id="WP_051774902.1">
    <property type="nucleotide sequence ID" value="NZ_HG315671.1"/>
</dbReference>
<dbReference type="CDD" id="cd00305">
    <property type="entry name" value="Cu-Zn_Superoxide_Dismutase"/>
    <property type="match status" value="1"/>
</dbReference>